<dbReference type="EMBL" id="AMZH03007912">
    <property type="protein sequence ID" value="RRT60141.1"/>
    <property type="molecule type" value="Genomic_DNA"/>
</dbReference>
<evidence type="ECO:0000259" key="4">
    <source>
        <dbReference type="Pfam" id="PF00856"/>
    </source>
</evidence>
<accession>A0A426Z856</accession>
<keyword evidence="1" id="KW-0479">Metal-binding</keyword>
<dbReference type="Pfam" id="PF00856">
    <property type="entry name" value="SET"/>
    <property type="match status" value="1"/>
</dbReference>
<dbReference type="GO" id="GO:0008270">
    <property type="term" value="F:zinc ion binding"/>
    <property type="evidence" value="ECO:0007669"/>
    <property type="project" value="UniProtKB-KW"/>
</dbReference>
<keyword evidence="3" id="KW-0862">Zinc</keyword>
<dbReference type="PANTHER" id="PTHR47780">
    <property type="entry name" value="PROTEIN SET DOMAIN GROUP 41"/>
    <property type="match status" value="1"/>
</dbReference>
<dbReference type="PANTHER" id="PTHR47780:SF1">
    <property type="entry name" value="PROTEIN SET DOMAIN GROUP 41"/>
    <property type="match status" value="1"/>
</dbReference>
<dbReference type="InterPro" id="IPR001214">
    <property type="entry name" value="SET_dom"/>
</dbReference>
<feature type="domain" description="MYND-type" evidence="5">
    <location>
        <begin position="17"/>
        <end position="53"/>
    </location>
</feature>
<dbReference type="AlphaFoldDB" id="A0A426Z856"/>
<dbReference type="SUPFAM" id="SSF82199">
    <property type="entry name" value="SET domain"/>
    <property type="match status" value="1"/>
</dbReference>
<organism evidence="6 7">
    <name type="scientific">Ensete ventricosum</name>
    <name type="common">Abyssinian banana</name>
    <name type="synonym">Musa ensete</name>
    <dbReference type="NCBI Taxonomy" id="4639"/>
    <lineage>
        <taxon>Eukaryota</taxon>
        <taxon>Viridiplantae</taxon>
        <taxon>Streptophyta</taxon>
        <taxon>Embryophyta</taxon>
        <taxon>Tracheophyta</taxon>
        <taxon>Spermatophyta</taxon>
        <taxon>Magnoliopsida</taxon>
        <taxon>Liliopsida</taxon>
        <taxon>Zingiberales</taxon>
        <taxon>Musaceae</taxon>
        <taxon>Ensete</taxon>
    </lineage>
</organism>
<name>A0A426Z856_ENSVE</name>
<reference evidence="6 7" key="1">
    <citation type="journal article" date="2014" name="Agronomy (Basel)">
        <title>A Draft Genome Sequence for Ensete ventricosum, the Drought-Tolerant Tree Against Hunger.</title>
        <authorList>
            <person name="Harrison J."/>
            <person name="Moore K.A."/>
            <person name="Paszkiewicz K."/>
            <person name="Jones T."/>
            <person name="Grant M."/>
            <person name="Ambacheew D."/>
            <person name="Muzemil S."/>
            <person name="Studholme D.J."/>
        </authorList>
    </citation>
    <scope>NUCLEOTIDE SEQUENCE [LARGE SCALE GENOMIC DNA]</scope>
</reference>
<gene>
    <name evidence="6" type="ORF">B296_00045186</name>
</gene>
<evidence type="ECO:0000313" key="6">
    <source>
        <dbReference type="EMBL" id="RRT60141.1"/>
    </source>
</evidence>
<protein>
    <submittedName>
        <fullName evidence="6">Uncharacterized protein</fullName>
    </submittedName>
</protein>
<evidence type="ECO:0000313" key="7">
    <source>
        <dbReference type="Proteomes" id="UP000287651"/>
    </source>
</evidence>
<evidence type="ECO:0000256" key="2">
    <source>
        <dbReference type="ARBA" id="ARBA00022771"/>
    </source>
</evidence>
<evidence type="ECO:0000256" key="3">
    <source>
        <dbReference type="ARBA" id="ARBA00022833"/>
    </source>
</evidence>
<proteinExistence type="predicted"/>
<sequence>IPPLAAALHLRFLPSRCSACFRPLDSFLPCAACRGAARYCSAACSAADSSAHAASGECCLLRDHHPDGDTSDFRAALRLLHSLETLGMGISPPASLPGRPRRIAGLLASGLEKVLEEGGEVAGRIMAGTALMSLARGRSRSREADVDGWAASLEVVLWAVLTNSVEVHISEVGALGVAVYGPGFSWFNHSCVPNACYRFELADRFGEPGPFSPESFLVSSAAAGVATDAVRFSLLGFSKFGPRVTVRSIKPIMKGEEVCITYVDLLQPKVWFLILISFGTWSILDRFTTDRDQALSGDNLTVNIDTPKSFVRLKCVNLTSDQCDARELSLDNCSNSTDPSCEEVADILDQAIADYTLDENPESCCEKLESMLFCSSQDKEFQAGGRIKLHALHHLSLNAYITLSSAYRTCLFNLLAISLDEGNHSEAFKMGSAAASYSLLLAGTVHHLFLSEPSLIAATAHFLISAAESTCDILRIPGWSVNPNQCKSDIDSVLCHYQSIMMEHSLDECKATTMRFLGCISELLSKTWPFLTEGFSYLESINSPVDFSWLGPNVINPQCFANPRGISDFFIKDSSVCMHHEDIFIEDRRRFLFRLVVHCFAYGRYLASICYGPQCYLADHVEIMLHGFL</sequence>
<feature type="domain" description="SET" evidence="4">
    <location>
        <begin position="180"/>
        <end position="262"/>
    </location>
</feature>
<evidence type="ECO:0000259" key="5">
    <source>
        <dbReference type="Pfam" id="PF01753"/>
    </source>
</evidence>
<dbReference type="Gene3D" id="2.170.270.10">
    <property type="entry name" value="SET domain"/>
    <property type="match status" value="1"/>
</dbReference>
<dbReference type="InterPro" id="IPR002893">
    <property type="entry name" value="Znf_MYND"/>
</dbReference>
<comment type="caution">
    <text evidence="6">The sequence shown here is derived from an EMBL/GenBank/DDBJ whole genome shotgun (WGS) entry which is preliminary data.</text>
</comment>
<dbReference type="Proteomes" id="UP000287651">
    <property type="component" value="Unassembled WGS sequence"/>
</dbReference>
<dbReference type="Pfam" id="PF01753">
    <property type="entry name" value="zf-MYND"/>
    <property type="match status" value="1"/>
</dbReference>
<dbReference type="InterPro" id="IPR046341">
    <property type="entry name" value="SET_dom_sf"/>
</dbReference>
<feature type="non-terminal residue" evidence="6">
    <location>
        <position position="1"/>
    </location>
</feature>
<keyword evidence="2" id="KW-0863">Zinc-finger</keyword>
<evidence type="ECO:0000256" key="1">
    <source>
        <dbReference type="ARBA" id="ARBA00022723"/>
    </source>
</evidence>